<comment type="caution">
    <text evidence="1">The sequence shown here is derived from an EMBL/GenBank/DDBJ whole genome shotgun (WGS) entry which is preliminary data.</text>
</comment>
<sequence>MPSLCQCSHTRPCSIALGDSRPNLEAGRCSMLSTPGLGAFHFLQEMVIAINNVSDKNSIRGALAFWEYSTHYGDSVEEYRSNLKA</sequence>
<name>A0AAN9R7B5_CANGL</name>
<dbReference type="EMBL" id="JAYMYQ010000001">
    <property type="protein sequence ID" value="KAK7361877.1"/>
    <property type="molecule type" value="Genomic_DNA"/>
</dbReference>
<reference evidence="1 2" key="1">
    <citation type="submission" date="2024-01" db="EMBL/GenBank/DDBJ databases">
        <title>The genomes of 5 underutilized Papilionoideae crops provide insights into root nodulation and disease resistanc.</title>
        <authorList>
            <person name="Jiang F."/>
        </authorList>
    </citation>
    <scope>NUCLEOTIDE SEQUENCE [LARGE SCALE GENOMIC DNA]</scope>
    <source>
        <strain evidence="1">LVBAO_FW01</strain>
        <tissue evidence="1">Leaves</tissue>
    </source>
</reference>
<accession>A0AAN9R7B5</accession>
<evidence type="ECO:0000313" key="1">
    <source>
        <dbReference type="EMBL" id="KAK7361877.1"/>
    </source>
</evidence>
<proteinExistence type="predicted"/>
<organism evidence="1 2">
    <name type="scientific">Canavalia gladiata</name>
    <name type="common">Sword bean</name>
    <name type="synonym">Dolichos gladiatus</name>
    <dbReference type="NCBI Taxonomy" id="3824"/>
    <lineage>
        <taxon>Eukaryota</taxon>
        <taxon>Viridiplantae</taxon>
        <taxon>Streptophyta</taxon>
        <taxon>Embryophyta</taxon>
        <taxon>Tracheophyta</taxon>
        <taxon>Spermatophyta</taxon>
        <taxon>Magnoliopsida</taxon>
        <taxon>eudicotyledons</taxon>
        <taxon>Gunneridae</taxon>
        <taxon>Pentapetalae</taxon>
        <taxon>rosids</taxon>
        <taxon>fabids</taxon>
        <taxon>Fabales</taxon>
        <taxon>Fabaceae</taxon>
        <taxon>Papilionoideae</taxon>
        <taxon>50 kb inversion clade</taxon>
        <taxon>NPAAA clade</taxon>
        <taxon>indigoferoid/millettioid clade</taxon>
        <taxon>Phaseoleae</taxon>
        <taxon>Canavalia</taxon>
    </lineage>
</organism>
<evidence type="ECO:0000313" key="2">
    <source>
        <dbReference type="Proteomes" id="UP001367508"/>
    </source>
</evidence>
<dbReference type="AlphaFoldDB" id="A0AAN9R7B5"/>
<keyword evidence="2" id="KW-1185">Reference proteome</keyword>
<protein>
    <submittedName>
        <fullName evidence="1">Uncharacterized protein</fullName>
    </submittedName>
</protein>
<dbReference type="Proteomes" id="UP001367508">
    <property type="component" value="Unassembled WGS sequence"/>
</dbReference>
<gene>
    <name evidence="1" type="ORF">VNO77_03966</name>
</gene>